<reference evidence="2 3" key="1">
    <citation type="submission" date="2014-11" db="EMBL/GenBank/DDBJ databases">
        <authorList>
            <person name="Zhu J."/>
            <person name="Qi W."/>
            <person name="Song R."/>
        </authorList>
    </citation>
    <scope>NUCLEOTIDE SEQUENCE [LARGE SCALE GENOMIC DNA]</scope>
</reference>
<dbReference type="VEuPathDB" id="CryptoDB:Vbra_22204"/>
<feature type="region of interest" description="Disordered" evidence="1">
    <location>
        <begin position="1"/>
        <end position="29"/>
    </location>
</feature>
<name>A0A0G4GCX6_VITBC</name>
<gene>
    <name evidence="2" type="ORF">Vbra_22204</name>
</gene>
<evidence type="ECO:0000313" key="3">
    <source>
        <dbReference type="Proteomes" id="UP000041254"/>
    </source>
</evidence>
<feature type="region of interest" description="Disordered" evidence="1">
    <location>
        <begin position="48"/>
        <end position="74"/>
    </location>
</feature>
<dbReference type="InParanoid" id="A0A0G4GCX6"/>
<organism evidence="2 3">
    <name type="scientific">Vitrella brassicaformis (strain CCMP3155)</name>
    <dbReference type="NCBI Taxonomy" id="1169540"/>
    <lineage>
        <taxon>Eukaryota</taxon>
        <taxon>Sar</taxon>
        <taxon>Alveolata</taxon>
        <taxon>Colpodellida</taxon>
        <taxon>Vitrellaceae</taxon>
        <taxon>Vitrella</taxon>
    </lineage>
</organism>
<dbReference type="AlphaFoldDB" id="A0A0G4GCX6"/>
<dbReference type="EMBL" id="CDMY01000624">
    <property type="protein sequence ID" value="CEM27004.1"/>
    <property type="molecule type" value="Genomic_DNA"/>
</dbReference>
<feature type="compositionally biased region" description="Basic and acidic residues" evidence="1">
    <location>
        <begin position="1"/>
        <end position="21"/>
    </location>
</feature>
<accession>A0A0G4GCX6</accession>
<proteinExistence type="predicted"/>
<protein>
    <submittedName>
        <fullName evidence="2">Uncharacterized protein</fullName>
    </submittedName>
</protein>
<sequence>MEKERWEPVEQEKKHLDHPVDLEEMDSEPVDDELRSLQELLELLAKKHSDQPVDLEEMDSDSEPVEDELPVDKNSVPTIEEFLEMLEQDCARRKEETDRLREANRLFDLYGPMATLLEKKGSGLYGWQHLLNGDVLVAIGIRSPPWTEQGKKDV</sequence>
<feature type="compositionally biased region" description="Acidic residues" evidence="1">
    <location>
        <begin position="53"/>
        <end position="69"/>
    </location>
</feature>
<evidence type="ECO:0000313" key="2">
    <source>
        <dbReference type="EMBL" id="CEM27004.1"/>
    </source>
</evidence>
<keyword evidence="3" id="KW-1185">Reference proteome</keyword>
<evidence type="ECO:0000256" key="1">
    <source>
        <dbReference type="SAM" id="MobiDB-lite"/>
    </source>
</evidence>
<dbReference type="Proteomes" id="UP000041254">
    <property type="component" value="Unassembled WGS sequence"/>
</dbReference>